<accession>B7HXD3</accession>
<organism evidence="1 2">
    <name type="scientific">Bacillus cereus (strain AH187)</name>
    <dbReference type="NCBI Taxonomy" id="405534"/>
    <lineage>
        <taxon>Bacteria</taxon>
        <taxon>Bacillati</taxon>
        <taxon>Bacillota</taxon>
        <taxon>Bacilli</taxon>
        <taxon>Bacillales</taxon>
        <taxon>Bacillaceae</taxon>
        <taxon>Bacillus</taxon>
        <taxon>Bacillus cereus group</taxon>
    </lineage>
</organism>
<evidence type="ECO:0000313" key="1">
    <source>
        <dbReference type="EMBL" id="ACJ79968.1"/>
    </source>
</evidence>
<gene>
    <name evidence="1" type="ordered locus">BCAH187_A0949</name>
</gene>
<dbReference type="EMBL" id="CP001177">
    <property type="protein sequence ID" value="ACJ79968.1"/>
    <property type="molecule type" value="Genomic_DNA"/>
</dbReference>
<dbReference type="AlphaFoldDB" id="B7HXD3"/>
<protein>
    <submittedName>
        <fullName evidence="1">Uncharacterized protein</fullName>
    </submittedName>
</protein>
<dbReference type="Proteomes" id="UP000002214">
    <property type="component" value="Chromosome"/>
</dbReference>
<dbReference type="KEGG" id="bcr:BCAH187_A0949"/>
<name>B7HXD3_BACC7</name>
<dbReference type="HOGENOM" id="CLU_212466_0_0_9"/>
<reference evidence="1 2" key="1">
    <citation type="submission" date="2008-10" db="EMBL/GenBank/DDBJ databases">
        <title>Genome sequence of Bacillus cereus AH187.</title>
        <authorList>
            <person name="Dodson R.J."/>
            <person name="Durkin A.S."/>
            <person name="Rosovitz M.J."/>
            <person name="Rasko D.A."/>
            <person name="Kolsto A.B."/>
            <person name="Okstad O.A."/>
            <person name="Ravel J."/>
            <person name="Sutton G."/>
        </authorList>
    </citation>
    <scope>NUCLEOTIDE SEQUENCE [LARGE SCALE GENOMIC DNA]</scope>
    <source>
        <strain evidence="1 2">AH187</strain>
    </source>
</reference>
<proteinExistence type="predicted"/>
<evidence type="ECO:0000313" key="2">
    <source>
        <dbReference type="Proteomes" id="UP000002214"/>
    </source>
</evidence>
<sequence length="40" mass="4740">MHFPTYFLNFHQKIYDELADAFLDIQPNNTILKSVISLQN</sequence>